<feature type="compositionally biased region" description="Low complexity" evidence="1">
    <location>
        <begin position="645"/>
        <end position="654"/>
    </location>
</feature>
<comment type="caution">
    <text evidence="3">The sequence shown here is derived from an EMBL/GenBank/DDBJ whole genome shotgun (WGS) entry which is preliminary data.</text>
</comment>
<feature type="region of interest" description="Disordered" evidence="1">
    <location>
        <begin position="598"/>
        <end position="625"/>
    </location>
</feature>
<feature type="region of interest" description="Disordered" evidence="1">
    <location>
        <begin position="640"/>
        <end position="689"/>
    </location>
</feature>
<dbReference type="Pfam" id="PF13779">
    <property type="entry name" value="DUF4175"/>
    <property type="match status" value="1"/>
</dbReference>
<keyword evidence="2" id="KW-0472">Membrane</keyword>
<sequence length="850" mass="94144">MLDQSLLPKSTRRAATLTRFGIIAERITHSFWPFWTVMFASLACLMMGWHDELPLEVVWGGLVTFVVAAAWTFVRGIRQFSWPTLPEALDRIDATMAGRPISALNDTQAIGAGDMASEQVWQAHLVRMKERASAARPVDPNLEISDRDPFALRYVALIAFVTALLFGSIYRVSSVSGMTPTTEALAAGATWEGWVEPPFYTGKPTLYLNDIPPGGLEVPEGSSITLRFYGEVGALELQQSVANLPALAEDEPPAMAHDFEITQSGILAIAGQNGAEWAVTILPDAAPIVSVTGPVKRQPSGEMQQPFMAEDDYGVMSGTATIALDIANIERRHGLQIDPETREPIVVDLPITISGDRSSFEETLIEDFSQHPFANLPVTLQLNVRDEQGQIGQSEIAEIILPGRRFFDPMASAIIEQRRDLLWTRENAPRVAQVLRAVSYKPDEVFDSETAYLRLRVILRRLETMTEFGLKTEHQEEIAEAMWDLAVLLEEGDLSNAAERLRQAQERLSEAIQNGASDEEIAELMQELRDATRDYMRQLAQQNPQNGDQQSAENQNTVTITEDQLQQMMDQIQELMEQGRMAEAQELLDQLNQMMENMQTAQSQPGQGGPGQEAMEGLADSLRSQQGLSDEAFRDLQEQYNPNAGTGENQQNQGRNGGQGQGQNHEGGSEEGEGQGQSGEQSAEEGLADRQRNLSRELERQRNNLPGAGTAEGDAAREALDRAGRAMSEAEEALRNNDLPGAIDNQAEAMDALREGMRNLGNAMAQNEQQQNNQNGQGARTGEAQPQRRDPLGRSLNESGRTSGTEENMLQGEDVYRRAQNLLDEIRRRSSETGRSEIELEYLRRLLDRF</sequence>
<dbReference type="Proteomes" id="UP000777935">
    <property type="component" value="Unassembled WGS sequence"/>
</dbReference>
<keyword evidence="4" id="KW-1185">Reference proteome</keyword>
<feature type="transmembrane region" description="Helical" evidence="2">
    <location>
        <begin position="151"/>
        <end position="170"/>
    </location>
</feature>
<reference evidence="3 4" key="1">
    <citation type="submission" date="2020-06" db="EMBL/GenBank/DDBJ databases">
        <title>Sulfitobacter algicola sp. nov., isolated from green algae.</title>
        <authorList>
            <person name="Wang C."/>
        </authorList>
    </citation>
    <scope>NUCLEOTIDE SEQUENCE [LARGE SCALE GENOMIC DNA]</scope>
    <source>
        <strain evidence="3 4">1151</strain>
    </source>
</reference>
<organism evidence="3 4">
    <name type="scientific">Parasulfitobacter algicola</name>
    <dbReference type="NCBI Taxonomy" id="2614809"/>
    <lineage>
        <taxon>Bacteria</taxon>
        <taxon>Pseudomonadati</taxon>
        <taxon>Pseudomonadota</taxon>
        <taxon>Alphaproteobacteria</taxon>
        <taxon>Rhodobacterales</taxon>
        <taxon>Roseobacteraceae</taxon>
        <taxon>Parasulfitobacter</taxon>
    </lineage>
</organism>
<evidence type="ECO:0000256" key="2">
    <source>
        <dbReference type="SAM" id="Phobius"/>
    </source>
</evidence>
<protein>
    <submittedName>
        <fullName evidence="3">TIGR02302 family protein</fullName>
    </submittedName>
</protein>
<keyword evidence="2" id="KW-0812">Transmembrane</keyword>
<evidence type="ECO:0000256" key="1">
    <source>
        <dbReference type="SAM" id="MobiDB-lite"/>
    </source>
</evidence>
<proteinExistence type="predicted"/>
<accession>A0ABX2ILU3</accession>
<dbReference type="RefSeq" id="WP_174135213.1">
    <property type="nucleotide sequence ID" value="NZ_JABUFE010000001.1"/>
</dbReference>
<feature type="compositionally biased region" description="Low complexity" evidence="1">
    <location>
        <begin position="767"/>
        <end position="778"/>
    </location>
</feature>
<dbReference type="NCBIfam" id="TIGR02302">
    <property type="entry name" value="aProt_lowcomp"/>
    <property type="match status" value="1"/>
</dbReference>
<name>A0ABX2ILU3_9RHOB</name>
<gene>
    <name evidence="3" type="ORF">HRQ87_03450</name>
</gene>
<dbReference type="InterPro" id="IPR012683">
    <property type="entry name" value="CHP02302_TM"/>
</dbReference>
<evidence type="ECO:0000313" key="3">
    <source>
        <dbReference type="EMBL" id="NSX53849.1"/>
    </source>
</evidence>
<keyword evidence="2" id="KW-1133">Transmembrane helix</keyword>
<feature type="transmembrane region" description="Helical" evidence="2">
    <location>
        <begin position="56"/>
        <end position="74"/>
    </location>
</feature>
<feature type="region of interest" description="Disordered" evidence="1">
    <location>
        <begin position="767"/>
        <end position="813"/>
    </location>
</feature>
<feature type="region of interest" description="Disordered" evidence="1">
    <location>
        <begin position="723"/>
        <end position="742"/>
    </location>
</feature>
<feature type="compositionally biased region" description="Polar residues" evidence="1">
    <location>
        <begin position="796"/>
        <end position="808"/>
    </location>
</feature>
<evidence type="ECO:0000313" key="4">
    <source>
        <dbReference type="Proteomes" id="UP000777935"/>
    </source>
</evidence>
<feature type="transmembrane region" description="Helical" evidence="2">
    <location>
        <begin position="31"/>
        <end position="50"/>
    </location>
</feature>
<dbReference type="EMBL" id="JABUFE010000001">
    <property type="protein sequence ID" value="NSX53849.1"/>
    <property type="molecule type" value="Genomic_DNA"/>
</dbReference>